<comment type="caution">
    <text evidence="1">The sequence shown here is derived from an EMBL/GenBank/DDBJ whole genome shotgun (WGS) entry which is preliminary data.</text>
</comment>
<keyword evidence="2" id="KW-1185">Reference proteome</keyword>
<evidence type="ECO:0000313" key="1">
    <source>
        <dbReference type="EMBL" id="KAJ9653114.1"/>
    </source>
</evidence>
<evidence type="ECO:0000313" key="2">
    <source>
        <dbReference type="Proteomes" id="UP001172386"/>
    </source>
</evidence>
<protein>
    <submittedName>
        <fullName evidence="1">Uncharacterized protein</fullName>
    </submittedName>
</protein>
<proteinExistence type="predicted"/>
<dbReference type="EMBL" id="JAPDRQ010000166">
    <property type="protein sequence ID" value="KAJ9653114.1"/>
    <property type="molecule type" value="Genomic_DNA"/>
</dbReference>
<gene>
    <name evidence="1" type="ORF">H2198_007664</name>
</gene>
<name>A0ACC2ZZG6_9EURO</name>
<reference evidence="1" key="1">
    <citation type="submission" date="2022-10" db="EMBL/GenBank/DDBJ databases">
        <title>Culturing micro-colonial fungi from biological soil crusts in the Mojave desert and describing Neophaeococcomyces mojavensis, and introducing the new genera and species Taxawa tesnikishii.</title>
        <authorList>
            <person name="Kurbessoian T."/>
            <person name="Stajich J.E."/>
        </authorList>
    </citation>
    <scope>NUCLEOTIDE SEQUENCE</scope>
    <source>
        <strain evidence="1">JES_112</strain>
    </source>
</reference>
<accession>A0ACC2ZZG6</accession>
<dbReference type="Proteomes" id="UP001172386">
    <property type="component" value="Unassembled WGS sequence"/>
</dbReference>
<sequence length="328" mass="36436">MPSRRVLAEIPGNSRRGKELNPFQRSQIAIYHDDGCTHEEIATKVGTKPKTVTSTLRLAPLRVDGKSRPRSNVANKESTADEEYKTNLSGLQQAASGTTPVQENLLVKVSGSYYGHVHLTENSYAHLGDAYHRHKGKVSLKFVEEAIFDAYNQTDDGFHADTRVDLLRSIQDWAHEVNGKSIFWLNGMAGTGKSTISRTIAEWLVGQRSHGDVDLGASFFFKRGKGDRASAVLFIPTVVHQLRLKVLSLSDVVEKAIETDPEICHKSLGEQFDRLLRKPVQALNSQRLPTYIIVVDALDESYNGTDIRSMLKLRSSSSQILVPIARSL</sequence>
<organism evidence="1 2">
    <name type="scientific">Neophaeococcomyces mojaviensis</name>
    <dbReference type="NCBI Taxonomy" id="3383035"/>
    <lineage>
        <taxon>Eukaryota</taxon>
        <taxon>Fungi</taxon>
        <taxon>Dikarya</taxon>
        <taxon>Ascomycota</taxon>
        <taxon>Pezizomycotina</taxon>
        <taxon>Eurotiomycetes</taxon>
        <taxon>Chaetothyriomycetidae</taxon>
        <taxon>Chaetothyriales</taxon>
        <taxon>Chaetothyriales incertae sedis</taxon>
        <taxon>Neophaeococcomyces</taxon>
    </lineage>
</organism>